<gene>
    <name evidence="2" type="ordered locus">KLTH0E08514g</name>
</gene>
<dbReference type="PANTHER" id="PTHR28122:SF1">
    <property type="entry name" value="E3 UBIQUITIN-PROTEIN LIGASE SUBSTRATE RECEPTOR MMS22"/>
    <property type="match status" value="1"/>
</dbReference>
<dbReference type="InParanoid" id="C5DHZ8"/>
<dbReference type="GO" id="GO:0031297">
    <property type="term" value="P:replication fork processing"/>
    <property type="evidence" value="ECO:0007669"/>
    <property type="project" value="InterPro"/>
</dbReference>
<dbReference type="Pfam" id="PF09462">
    <property type="entry name" value="Mus7"/>
    <property type="match status" value="2"/>
</dbReference>
<keyword evidence="3" id="KW-1185">Reference proteome</keyword>
<protein>
    <submittedName>
        <fullName evidence="2">KLTH0E08514p</fullName>
    </submittedName>
</protein>
<evidence type="ECO:0000313" key="3">
    <source>
        <dbReference type="Proteomes" id="UP000002036"/>
    </source>
</evidence>
<name>C5DHZ8_LACTC</name>
<reference evidence="2 3" key="1">
    <citation type="journal article" date="2009" name="Genome Res.">
        <title>Comparative genomics of protoploid Saccharomycetaceae.</title>
        <authorList>
            <consortium name="The Genolevures Consortium"/>
            <person name="Souciet J.-L."/>
            <person name="Dujon B."/>
            <person name="Gaillardin C."/>
            <person name="Johnston M."/>
            <person name="Baret P.V."/>
            <person name="Cliften P."/>
            <person name="Sherman D.J."/>
            <person name="Weissenbach J."/>
            <person name="Westhof E."/>
            <person name="Wincker P."/>
            <person name="Jubin C."/>
            <person name="Poulain J."/>
            <person name="Barbe V."/>
            <person name="Segurens B."/>
            <person name="Artiguenave F."/>
            <person name="Anthouard V."/>
            <person name="Vacherie B."/>
            <person name="Val M.-E."/>
            <person name="Fulton R.S."/>
            <person name="Minx P."/>
            <person name="Wilson R."/>
            <person name="Durrens P."/>
            <person name="Jean G."/>
            <person name="Marck C."/>
            <person name="Martin T."/>
            <person name="Nikolski M."/>
            <person name="Rolland T."/>
            <person name="Seret M.-L."/>
            <person name="Casaregola S."/>
            <person name="Despons L."/>
            <person name="Fairhead C."/>
            <person name="Fischer G."/>
            <person name="Lafontaine I."/>
            <person name="Leh V."/>
            <person name="Lemaire M."/>
            <person name="de Montigny J."/>
            <person name="Neuveglise C."/>
            <person name="Thierry A."/>
            <person name="Blanc-Lenfle I."/>
            <person name="Bleykasten C."/>
            <person name="Diffels J."/>
            <person name="Fritsch E."/>
            <person name="Frangeul L."/>
            <person name="Goeffon A."/>
            <person name="Jauniaux N."/>
            <person name="Kachouri-Lafond R."/>
            <person name="Payen C."/>
            <person name="Potier S."/>
            <person name="Pribylova L."/>
            <person name="Ozanne C."/>
            <person name="Richard G.-F."/>
            <person name="Sacerdot C."/>
            <person name="Straub M.-L."/>
            <person name="Talla E."/>
        </authorList>
    </citation>
    <scope>NUCLEOTIDE SEQUENCE [LARGE SCALE GENOMIC DNA]</scope>
    <source>
        <strain evidence="3">ATCC 56472 / CBS 6340 / NRRL Y-8284</strain>
    </source>
</reference>
<dbReference type="KEGG" id="lth:KLTH0E08514g"/>
<proteinExistence type="predicted"/>
<dbReference type="RefSeq" id="XP_002553846.1">
    <property type="nucleotide sequence ID" value="XM_002553800.1"/>
</dbReference>
<feature type="region of interest" description="Disordered" evidence="1">
    <location>
        <begin position="31"/>
        <end position="62"/>
    </location>
</feature>
<feature type="compositionally biased region" description="Low complexity" evidence="1">
    <location>
        <begin position="358"/>
        <end position="368"/>
    </location>
</feature>
<organism evidence="2 3">
    <name type="scientific">Lachancea thermotolerans (strain ATCC 56472 / CBS 6340 / NRRL Y-8284)</name>
    <name type="common">Yeast</name>
    <name type="synonym">Kluyveromyces thermotolerans</name>
    <dbReference type="NCBI Taxonomy" id="559295"/>
    <lineage>
        <taxon>Eukaryota</taxon>
        <taxon>Fungi</taxon>
        <taxon>Dikarya</taxon>
        <taxon>Ascomycota</taxon>
        <taxon>Saccharomycotina</taxon>
        <taxon>Saccharomycetes</taxon>
        <taxon>Saccharomycetales</taxon>
        <taxon>Saccharomycetaceae</taxon>
        <taxon>Lachancea</taxon>
    </lineage>
</organism>
<feature type="region of interest" description="Disordered" evidence="1">
    <location>
        <begin position="382"/>
        <end position="401"/>
    </location>
</feature>
<feature type="region of interest" description="Disordered" evidence="1">
    <location>
        <begin position="306"/>
        <end position="375"/>
    </location>
</feature>
<dbReference type="OrthoDB" id="4068315at2759"/>
<dbReference type="eggNOG" id="ENOG502R0S3">
    <property type="taxonomic scope" value="Eukaryota"/>
</dbReference>
<dbReference type="GO" id="GO:0035361">
    <property type="term" value="C:Cul8-RING ubiquitin ligase complex"/>
    <property type="evidence" value="ECO:0007669"/>
    <property type="project" value="TreeGrafter"/>
</dbReference>
<evidence type="ECO:0000256" key="1">
    <source>
        <dbReference type="SAM" id="MobiDB-lite"/>
    </source>
</evidence>
<dbReference type="EMBL" id="CU928169">
    <property type="protein sequence ID" value="CAR23409.1"/>
    <property type="molecule type" value="Genomic_DNA"/>
</dbReference>
<dbReference type="HOGENOM" id="CLU_251473_0_0_1"/>
<evidence type="ECO:0000313" key="2">
    <source>
        <dbReference type="EMBL" id="CAR23409.1"/>
    </source>
</evidence>
<feature type="compositionally biased region" description="Basic and acidic residues" evidence="1">
    <location>
        <begin position="346"/>
        <end position="355"/>
    </location>
</feature>
<dbReference type="FunCoup" id="C5DHZ8">
    <property type="interactions" value="578"/>
</dbReference>
<dbReference type="GO" id="GO:0005634">
    <property type="term" value="C:nucleus"/>
    <property type="evidence" value="ECO:0007669"/>
    <property type="project" value="InterPro"/>
</dbReference>
<dbReference type="GO" id="GO:0000724">
    <property type="term" value="P:double-strand break repair via homologous recombination"/>
    <property type="evidence" value="ECO:0007669"/>
    <property type="project" value="TreeGrafter"/>
</dbReference>
<accession>C5DHZ8</accession>
<sequence>MDEDTNLTYIADSEAEPDEYLLWKPARPINYGEDGQIDQHNNDSGPMPEPLAFQQTEGSDARYQSPIQRVRSLRKRTAIQKKPYSLDRIKHRHLLRGFGISNEDELPSSLQDHRDLQYNDEASQGGYFMNDDKSETECQNVESFEVISSEHQRFNSNSNGVVTSEAQSRLKEERIPENSAVKTATPANHSIIYRGRQVNVNSGFRGILPKVAWTKALNDSRQSKRQLPKQERRSGKGVAKRKKQKVNQRQDDSLFGDLFIADDNFSAEDNLPHNIVDLSDSPEEKPELISKYLDSRYSEAYAFDDLSEPDVEGPDNFGGLDGPSTISADSKRSKRSKRPRQPSTSKLDKSGDILQRESTYSVSSGDSSSAEEWDDHTIDTMLRARTRKTGGSTKAAKSQRVKRPYEIVANRRITYRRSGTMTANPQHNESHYSIENGKPGAFPKYRRPPHQKLIEFPGKAKISRRPEELDWYREQHAISSTYPSWQKNSASKSTLSSGNQNLNSLVSRAGKLFFETAIEQESDRFTLVPSSKKKSSTINLEAAHSPKNPDNKPNSDVQVFDAIIFDSLIHPPDTIHFTLSEKAFKISRFDTNFENSLSEVFNHLIEVGAIDTEVTIMNSSLVAVLYHLNKPGLWELVNEFHNKFRSKVNLLRSRAKAIHFYQISVCQVMLLEIAGYSSVSRLLASEVTKKIIDHTVSFFRLLSKCYNLVANSNLMEQCYILLAKVVEKTLLKSELWDKLRNTLFPPKVALILVKYFPTRETFWEIVELGHTFESVVDWFKFVHFSVGACGWEISHRLILVIYNFFKTRKFQDFEEEEDRWSEYPIFSQNELKQSRRTAFNSFLGLLASVRLPMKIIERITPLGQIISLQSPGLLANRINLLLVLADQAPTSFEIKLEDLCYPYLHENSADPVSPVMLDLILKGFISILQINSKKNLPLRARFISLIWQSVLKRHEARIEKAWLNFLRSLCSIFYKLKKSESVILKALHPILMSTLPNKKNQRDGVGLIKLFEDNLQKLEPAWVARNLHQILASSAGDSERIFSFYFNITEYLASRKVITWWSVLKYNNFNHSDDYKLLFYTRAIEKCDDSTFLQIRHVLFQTVTDLLLQRSDVPFIKFIRSISKRDRLFKINPELPFTASHLEIITKVLTGFKRSNDRIVLKVVICKLKELLLGHPEKKPLISEVTKFLNKEYVDLVKNDPDFLFLKNQFNISDEETQKSIFREALSMRKDDIERSLHIEREILRIGSRGQNLEHFLGMLESSMGTGLYVNDFLFLSQLLEANAFSEGLERTSTQWFVLSNLILMINNILKQNFCQVSSEDFFGLYHLHYWICRAFSLKEFELDAISDKSVFLREACVLQTRTLLMSSGFLEHNSLLSLSEEFLTKPRPTRFEPKAALTGPVHSLLKEYGPFIMSLAPSREDIQAFQGDVATQLSKLSFLVKSKVSRG</sequence>
<dbReference type="Proteomes" id="UP000002036">
    <property type="component" value="Chromosome E"/>
</dbReference>
<dbReference type="STRING" id="559295.C5DHZ8"/>
<dbReference type="OMA" id="IHFYQIA"/>
<dbReference type="GeneID" id="8292007"/>
<dbReference type="PANTHER" id="PTHR28122">
    <property type="entry name" value="E3 UBIQUITIN-PROTEIN LIGASE SUBSTRATE RECEPTOR MMS22"/>
    <property type="match status" value="1"/>
</dbReference>
<feature type="region of interest" description="Disordered" evidence="1">
    <location>
        <begin position="219"/>
        <end position="248"/>
    </location>
</feature>
<dbReference type="InterPro" id="IPR019021">
    <property type="entry name" value="Mms22"/>
</dbReference>